<dbReference type="AlphaFoldDB" id="A0A7C3F121"/>
<dbReference type="InterPro" id="IPR023642">
    <property type="entry name" value="DNA_primase_lsu_PriL"/>
</dbReference>
<evidence type="ECO:0000256" key="3">
    <source>
        <dbReference type="ARBA" id="ARBA00022705"/>
    </source>
</evidence>
<dbReference type="GO" id="GO:0006269">
    <property type="term" value="P:DNA replication, synthesis of primer"/>
    <property type="evidence" value="ECO:0007669"/>
    <property type="project" value="UniProtKB-UniRule"/>
</dbReference>
<dbReference type="PANTHER" id="PTHR10537:SF3">
    <property type="entry name" value="DNA PRIMASE LARGE SUBUNIT"/>
    <property type="match status" value="1"/>
</dbReference>
<accession>A0A7C3F121</accession>
<feature type="domain" description="DNA primase large subunit C-terminal" evidence="8">
    <location>
        <begin position="229"/>
        <end position="323"/>
    </location>
</feature>
<evidence type="ECO:0000256" key="4">
    <source>
        <dbReference type="ARBA" id="ARBA00022723"/>
    </source>
</evidence>
<keyword evidence="1 7" id="KW-0004">4Fe-4S</keyword>
<comment type="function">
    <text evidence="7">Regulatory subunit of DNA primase, an RNA polymerase that catalyzes the synthesis of short RNA molecules used as primers for DNA polymerase during DNA replication. Stabilizes and modulates the activity of the small subunit, increasing the rate of DNA synthesis, and conferring RNA synthesis capability. The DNA polymerase activity may enable DNA primase to also catalyze primer extension after primer synthesis. May also play a role in DNA repair.</text>
</comment>
<dbReference type="Pfam" id="PF04104">
    <property type="entry name" value="DNA_primase_lrg"/>
    <property type="match status" value="1"/>
</dbReference>
<feature type="binding site" evidence="7">
    <location>
        <position position="236"/>
    </location>
    <ligand>
        <name>[4Fe-4S] cluster</name>
        <dbReference type="ChEBI" id="CHEBI:49883"/>
    </ligand>
</feature>
<evidence type="ECO:0000256" key="6">
    <source>
        <dbReference type="ARBA" id="ARBA00023014"/>
    </source>
</evidence>
<evidence type="ECO:0000256" key="5">
    <source>
        <dbReference type="ARBA" id="ARBA00023004"/>
    </source>
</evidence>
<dbReference type="HAMAP" id="MF_00701">
    <property type="entry name" value="DNA_primase_lrg_arc"/>
    <property type="match status" value="1"/>
</dbReference>
<dbReference type="PANTHER" id="PTHR10537">
    <property type="entry name" value="DNA PRIMASE LARGE SUBUNIT"/>
    <property type="match status" value="1"/>
</dbReference>
<comment type="cofactor">
    <cofactor evidence="7">
        <name>[4Fe-4S] cluster</name>
        <dbReference type="ChEBI" id="CHEBI:49883"/>
    </cofactor>
    <text evidence="7">Binds 1 [4Fe-4S] cluster.</text>
</comment>
<dbReference type="EMBL" id="DSTX01000001">
    <property type="protein sequence ID" value="HFK19908.1"/>
    <property type="molecule type" value="Genomic_DNA"/>
</dbReference>
<feature type="binding site" evidence="7">
    <location>
        <position position="309"/>
    </location>
    <ligand>
        <name>[4Fe-4S] cluster</name>
        <dbReference type="ChEBI" id="CHEBI:49883"/>
    </ligand>
</feature>
<evidence type="ECO:0000256" key="7">
    <source>
        <dbReference type="HAMAP-Rule" id="MF_00701"/>
    </source>
</evidence>
<dbReference type="SUPFAM" id="SSF140914">
    <property type="entry name" value="PriB N-terminal domain-like"/>
    <property type="match status" value="1"/>
</dbReference>
<dbReference type="InterPro" id="IPR007238">
    <property type="entry name" value="DNA_primase_lsu_euk/arc"/>
</dbReference>
<dbReference type="Pfam" id="PF26466">
    <property type="entry name" value="DNA_primase_lrg_N"/>
    <property type="match status" value="1"/>
</dbReference>
<keyword evidence="6 7" id="KW-0411">Iron-sulfur</keyword>
<name>A0A7C3F121_9CREN</name>
<keyword evidence="4 7" id="KW-0479">Metal-binding</keyword>
<feature type="binding site" evidence="7">
    <location>
        <position position="318"/>
    </location>
    <ligand>
        <name>[4Fe-4S] cluster</name>
        <dbReference type="ChEBI" id="CHEBI:49883"/>
    </ligand>
</feature>
<dbReference type="CDD" id="cd06560">
    <property type="entry name" value="PriL"/>
    <property type="match status" value="1"/>
</dbReference>
<reference evidence="9" key="1">
    <citation type="journal article" date="2020" name="mSystems">
        <title>Genome- and Community-Level Interaction Insights into Carbon Utilization and Element Cycling Functions of Hydrothermarchaeota in Hydrothermal Sediment.</title>
        <authorList>
            <person name="Zhou Z."/>
            <person name="Liu Y."/>
            <person name="Xu W."/>
            <person name="Pan J."/>
            <person name="Luo Z.H."/>
            <person name="Li M."/>
        </authorList>
    </citation>
    <scope>NUCLEOTIDE SEQUENCE [LARGE SCALE GENOMIC DNA]</scope>
    <source>
        <strain evidence="9">SpSt-468</strain>
    </source>
</reference>
<comment type="subunit">
    <text evidence="7">Heterodimer of a small subunit (PriS) and a large subunit (PriL).</text>
</comment>
<comment type="similarity">
    <text evidence="7">Belongs to the eukaryotic-type primase large subunit family.</text>
</comment>
<keyword evidence="2 7" id="KW-0639">Primosome</keyword>
<evidence type="ECO:0000313" key="9">
    <source>
        <dbReference type="EMBL" id="HFK19908.1"/>
    </source>
</evidence>
<feature type="binding site" evidence="7">
    <location>
        <position position="325"/>
    </location>
    <ligand>
        <name>[4Fe-4S] cluster</name>
        <dbReference type="ChEBI" id="CHEBI:49883"/>
    </ligand>
</feature>
<keyword evidence="5 7" id="KW-0408">Iron</keyword>
<protein>
    <recommendedName>
        <fullName evidence="7">DNA primase large subunit PriL</fullName>
    </recommendedName>
</protein>
<dbReference type="InterPro" id="IPR058560">
    <property type="entry name" value="DNA_primase_C"/>
</dbReference>
<organism evidence="9">
    <name type="scientific">Candidatus Methanomethylicus mesodigestus</name>
    <dbReference type="NCBI Taxonomy" id="1867258"/>
    <lineage>
        <taxon>Archaea</taxon>
        <taxon>Thermoproteota</taxon>
        <taxon>Methanosuratincolia</taxon>
        <taxon>Candidatus Methanomethylicales</taxon>
        <taxon>Candidatus Methanomethylicaceae</taxon>
        <taxon>Candidatus Methanomethylicus</taxon>
    </lineage>
</organism>
<keyword evidence="3 7" id="KW-0235">DNA replication</keyword>
<dbReference type="GO" id="GO:0051539">
    <property type="term" value="F:4 iron, 4 sulfur cluster binding"/>
    <property type="evidence" value="ECO:0007669"/>
    <property type="project" value="UniProtKB-UniRule"/>
</dbReference>
<dbReference type="GO" id="GO:0003899">
    <property type="term" value="F:DNA-directed RNA polymerase activity"/>
    <property type="evidence" value="ECO:0007669"/>
    <property type="project" value="InterPro"/>
</dbReference>
<evidence type="ECO:0000256" key="2">
    <source>
        <dbReference type="ARBA" id="ARBA00022515"/>
    </source>
</evidence>
<evidence type="ECO:0000256" key="1">
    <source>
        <dbReference type="ARBA" id="ARBA00022485"/>
    </source>
</evidence>
<dbReference type="GO" id="GO:1990077">
    <property type="term" value="C:primosome complex"/>
    <property type="evidence" value="ECO:0007669"/>
    <property type="project" value="UniProtKB-KW"/>
</dbReference>
<sequence>MLAKEDLAKYPFLQKAAAFIEGRNLSISDLAGPEFSNVVRRAVERVRSSILGEEVTTDTSDPETEILSYPLALAFVYASKIRWLVNRFATSEAKRCEEELRKEPISKLEEIGNASFGWKVEAKPISLEWEKLDFRLGVWQYLEVAPQFHSVSWKLTNKYLKGGHVYLKAKDFARLLAENLKLRIVRRASEEEIRKFDLPQPLMLHLEGLLKLAEERKGTFEEEAPQGLVDGAIPPCIQAIMGDLASGKSVSHMARFAITTFMINVGEGVEDVLRRFGNVADFDEGKARYQVEHIAGMSGSRTKYSPPKCDVLRSFGLCVNPDRTCSRVTHPLRYYRLRLKDQRRDGGAAQGSRGGGGKGPA</sequence>
<proteinExistence type="inferred from homology"/>
<dbReference type="GO" id="GO:0006270">
    <property type="term" value="P:DNA replication initiation"/>
    <property type="evidence" value="ECO:0007669"/>
    <property type="project" value="TreeGrafter"/>
</dbReference>
<dbReference type="GO" id="GO:0046872">
    <property type="term" value="F:metal ion binding"/>
    <property type="evidence" value="ECO:0007669"/>
    <property type="project" value="UniProtKB-KW"/>
</dbReference>
<gene>
    <name evidence="7" type="primary">priL</name>
    <name evidence="9" type="ORF">ENS19_01350</name>
</gene>
<comment type="caution">
    <text evidence="9">The sequence shown here is derived from an EMBL/GenBank/DDBJ whole genome shotgun (WGS) entry which is preliminary data.</text>
</comment>
<evidence type="ECO:0000259" key="8">
    <source>
        <dbReference type="Pfam" id="PF04104"/>
    </source>
</evidence>